<reference evidence="5" key="1">
    <citation type="submission" date="2010-05" db="EMBL/GenBank/DDBJ databases">
        <title>Complete sequence of Methylotenera sp. 301.</title>
        <authorList>
            <person name="Lucas S."/>
            <person name="Copeland A."/>
            <person name="Lapidus A."/>
            <person name="Cheng J.-F."/>
            <person name="Bruce D."/>
            <person name="Goodwin L."/>
            <person name="Pitluck S."/>
            <person name="Clum A."/>
            <person name="Land M."/>
            <person name="Hauser L."/>
            <person name="Kyrpides N."/>
            <person name="Ivanova N."/>
            <person name="Chistoservova L."/>
            <person name="Kalyuzhnaya M."/>
            <person name="Woyke T."/>
        </authorList>
    </citation>
    <scope>NUCLEOTIDE SEQUENCE [LARGE SCALE GENOMIC DNA]</scope>
    <source>
        <strain evidence="5">301</strain>
    </source>
</reference>
<organism evidence="4 5">
    <name type="scientific">Methylotenera versatilis (strain 301)</name>
    <dbReference type="NCBI Taxonomy" id="666681"/>
    <lineage>
        <taxon>Bacteria</taxon>
        <taxon>Pseudomonadati</taxon>
        <taxon>Pseudomonadota</taxon>
        <taxon>Betaproteobacteria</taxon>
        <taxon>Nitrosomonadales</taxon>
        <taxon>Methylophilaceae</taxon>
        <taxon>Methylotenera</taxon>
    </lineage>
</organism>
<evidence type="ECO:0000313" key="4">
    <source>
        <dbReference type="EMBL" id="ADI29727.1"/>
    </source>
</evidence>
<feature type="domain" description="UspA" evidence="3">
    <location>
        <begin position="1"/>
        <end position="144"/>
    </location>
</feature>
<dbReference type="Pfam" id="PF00582">
    <property type="entry name" value="Usp"/>
    <property type="match status" value="1"/>
</dbReference>
<dbReference type="AlphaFoldDB" id="D7DI42"/>
<keyword evidence="2" id="KW-0963">Cytoplasm</keyword>
<reference evidence="4 5" key="2">
    <citation type="journal article" date="2011" name="J. Bacteriol.">
        <title>Genomes of three methylotrophs from a single niche uncover genetic and metabolic divergence of Methylophilaceae.</title>
        <authorList>
            <person name="Lapidus A."/>
            <person name="Clum A."/>
            <person name="Labutti K."/>
            <person name="Kaluzhnaya M.G."/>
            <person name="Lim S."/>
            <person name="Beck D.A."/>
            <person name="Glavina Del Rio T."/>
            <person name="Nolan M."/>
            <person name="Mavromatis K."/>
            <person name="Huntemann M."/>
            <person name="Lucas S."/>
            <person name="Lidstrom M.E."/>
            <person name="Ivanova N."/>
            <person name="Chistoserdova L."/>
        </authorList>
    </citation>
    <scope>NUCLEOTIDE SEQUENCE [LARGE SCALE GENOMIC DNA]</scope>
    <source>
        <strain evidence="4 5">301</strain>
    </source>
</reference>
<dbReference type="EMBL" id="CP002056">
    <property type="protein sequence ID" value="ADI29727.1"/>
    <property type="molecule type" value="Genomic_DNA"/>
</dbReference>
<dbReference type="OrthoDB" id="5295044at2"/>
<dbReference type="GO" id="GO:0005737">
    <property type="term" value="C:cytoplasm"/>
    <property type="evidence" value="ECO:0007669"/>
    <property type="project" value="UniProtKB-SubCell"/>
</dbReference>
<comment type="subcellular location">
    <subcellularLocation>
        <location evidence="2">Cytoplasm</location>
    </subcellularLocation>
</comment>
<dbReference type="PANTHER" id="PTHR46268">
    <property type="entry name" value="STRESS RESPONSE PROTEIN NHAX"/>
    <property type="match status" value="1"/>
</dbReference>
<proteinExistence type="inferred from homology"/>
<dbReference type="HOGENOM" id="CLU_049301_11_0_4"/>
<dbReference type="eggNOG" id="COG0589">
    <property type="taxonomic scope" value="Bacteria"/>
</dbReference>
<dbReference type="PIRSF" id="PIRSF006276">
    <property type="entry name" value="UspA"/>
    <property type="match status" value="1"/>
</dbReference>
<dbReference type="PRINTS" id="PR01438">
    <property type="entry name" value="UNVRSLSTRESS"/>
</dbReference>
<evidence type="ECO:0000313" key="5">
    <source>
        <dbReference type="Proteomes" id="UP000000383"/>
    </source>
</evidence>
<comment type="similarity">
    <text evidence="1 2">Belongs to the universal stress protein A family.</text>
</comment>
<dbReference type="Proteomes" id="UP000000383">
    <property type="component" value="Chromosome"/>
</dbReference>
<dbReference type="Gene3D" id="3.40.50.620">
    <property type="entry name" value="HUPs"/>
    <property type="match status" value="1"/>
</dbReference>
<evidence type="ECO:0000256" key="1">
    <source>
        <dbReference type="ARBA" id="ARBA00008791"/>
    </source>
</evidence>
<name>D7DI42_METV0</name>
<dbReference type="STRING" id="666681.M301_1344"/>
<dbReference type="KEGG" id="meh:M301_1344"/>
<protein>
    <recommendedName>
        <fullName evidence="2">Universal stress protein</fullName>
    </recommendedName>
</protein>
<dbReference type="CDD" id="cd00293">
    <property type="entry name" value="USP-like"/>
    <property type="match status" value="1"/>
</dbReference>
<accession>D7DI42</accession>
<evidence type="ECO:0000259" key="3">
    <source>
        <dbReference type="Pfam" id="PF00582"/>
    </source>
</evidence>
<keyword evidence="5" id="KW-1185">Reference proteome</keyword>
<sequence>MYKQILCPVDGSDTSNCGMTEAINLAKAIQAKVRFLYIVDTFHPMLDGMEVGNMTEIIDGLREHGKAMLAQTKLSALAQGVEADTVILENDLNRVSTIIVTHAKECHADLILMGTHGRRGLSHLLMGSDAEAVIRTSPVPVLTVQLT</sequence>
<dbReference type="PANTHER" id="PTHR46268:SF6">
    <property type="entry name" value="UNIVERSAL STRESS PROTEIN UP12"/>
    <property type="match status" value="1"/>
</dbReference>
<gene>
    <name evidence="4" type="ordered locus">M301_1344</name>
</gene>
<dbReference type="RefSeq" id="WP_013148041.1">
    <property type="nucleotide sequence ID" value="NC_014207.1"/>
</dbReference>
<evidence type="ECO:0000256" key="2">
    <source>
        <dbReference type="PIRNR" id="PIRNR006276"/>
    </source>
</evidence>
<dbReference type="InterPro" id="IPR014729">
    <property type="entry name" value="Rossmann-like_a/b/a_fold"/>
</dbReference>
<dbReference type="SUPFAM" id="SSF52402">
    <property type="entry name" value="Adenine nucleotide alpha hydrolases-like"/>
    <property type="match status" value="1"/>
</dbReference>
<dbReference type="InterPro" id="IPR006016">
    <property type="entry name" value="UspA"/>
</dbReference>
<dbReference type="InterPro" id="IPR006015">
    <property type="entry name" value="Universal_stress_UspA"/>
</dbReference>